<geneLocation type="plasmid" evidence="1 2">
    <name>pHM100</name>
</geneLocation>
<name>I3R8Z9_HALMT</name>
<gene>
    <name evidence="1" type="ordered locus">HFX_4013</name>
</gene>
<evidence type="ECO:0000313" key="1">
    <source>
        <dbReference type="EMBL" id="AFK20709.1"/>
    </source>
</evidence>
<organism evidence="1 2">
    <name type="scientific">Haloferax mediterranei (strain ATCC 33500 / DSM 1411 / JCM 8866 / NBRC 14739 / NCIMB 2177 / R-4)</name>
    <name type="common">Halobacterium mediterranei</name>
    <dbReference type="NCBI Taxonomy" id="523841"/>
    <lineage>
        <taxon>Archaea</taxon>
        <taxon>Methanobacteriati</taxon>
        <taxon>Methanobacteriota</taxon>
        <taxon>Stenosarchaea group</taxon>
        <taxon>Halobacteria</taxon>
        <taxon>Halobacteriales</taxon>
        <taxon>Haloferacaceae</taxon>
        <taxon>Haloferax</taxon>
    </lineage>
</organism>
<proteinExistence type="predicted"/>
<reference evidence="1 2" key="1">
    <citation type="journal article" date="2012" name="J. Bacteriol.">
        <title>Complete genome sequence of the metabolically versatile halophilic archaeon Haloferax mediterranei, a poly(3-hydroxybutyrate-co-3-hydroxyvalerate) producer.</title>
        <authorList>
            <person name="Han J."/>
            <person name="Zhang F."/>
            <person name="Hou J."/>
            <person name="Liu X."/>
            <person name="Li M."/>
            <person name="Liu H."/>
            <person name="Cai L."/>
            <person name="Zhang B."/>
            <person name="Chen Y."/>
            <person name="Zhou J."/>
            <person name="Hu S."/>
            <person name="Xiang H."/>
        </authorList>
    </citation>
    <scope>NUCLEOTIDE SEQUENCE [LARGE SCALE GENOMIC DNA]</scope>
    <source>
        <strain evidence="2">ATCC 33500 / DSM 1411 / JCM 8866 / NBRC 14739 / NCIMB 2177 / R-4</strain>
        <plasmid evidence="2">pHM100</plasmid>
    </source>
</reference>
<dbReference type="AntiFam" id="ANF00250">
    <property type="entry name" value="Shadow ORF (opposite ACADL)"/>
</dbReference>
<sequence length="364" mass="39683">MNRGVDGVLRDVRGEHLAHRHLDAGLLTGRDSVSGVADHRSSGVESRLDIGDIEPYRLLVRERPLERSPLIGVRLRHVERALGHPGEAHAVGETGRAESLLGDGEPCVLRAEQVLLGDSNAFVSNLRVTDSGELAADVGNVPLDADARRVRGNEEERTPLVRVGVLVGPGHHQQDVGLGSLRRPPLVTVDDPFVSVLLRSRPNHLGVRPGPGLGFGHRETRLDVTLDQRFQPPLLLFVRPDQFEGVHVALVRRVDANGRRTEEAPPGCLEDREHLAESHSHPAVLLGDLRGVHVVITGFLAEFIYGLVRDRSIAEEFPLDGDDLLLDEGPDSFGDLSSPLGVVVLHILKSQKRCKSIFPNLLPS</sequence>
<dbReference type="HOGENOM" id="CLU_759927_0_0_2"/>
<dbReference type="AlphaFoldDB" id="I3R8Z9"/>
<protein>
    <submittedName>
        <fullName evidence="1">Uncharacterized protein</fullName>
    </submittedName>
</protein>
<keyword evidence="1" id="KW-0614">Plasmid</keyword>
<evidence type="ECO:0000313" key="2">
    <source>
        <dbReference type="Proteomes" id="UP000006469"/>
    </source>
</evidence>
<dbReference type="EMBL" id="CP001869">
    <property type="protein sequence ID" value="AFK20709.1"/>
    <property type="molecule type" value="Genomic_DNA"/>
</dbReference>
<dbReference type="Proteomes" id="UP000006469">
    <property type="component" value="Plasmid pHM100"/>
</dbReference>
<accession>I3R8Z9</accession>
<dbReference type="KEGG" id="hme:HFX_4013"/>